<keyword evidence="1" id="KW-0560">Oxidoreductase</keyword>
<dbReference type="SUPFAM" id="SSF48179">
    <property type="entry name" value="6-phosphogluconate dehydrogenase C-terminal domain-like"/>
    <property type="match status" value="1"/>
</dbReference>
<protein>
    <submittedName>
        <fullName evidence="5">Phosphogluconate dehydrogenase</fullName>
    </submittedName>
</protein>
<keyword evidence="6" id="KW-1185">Reference proteome</keyword>
<dbReference type="InterPro" id="IPR015814">
    <property type="entry name" value="Pgluconate_DH_NAD-bd_C"/>
</dbReference>
<dbReference type="OrthoDB" id="1271986at2"/>
<evidence type="ECO:0000313" key="6">
    <source>
        <dbReference type="Proteomes" id="UP000193749"/>
    </source>
</evidence>
<dbReference type="Gene3D" id="1.10.1040.10">
    <property type="entry name" value="N-(1-d-carboxylethyl)-l-norvaline Dehydrogenase, domain 2"/>
    <property type="match status" value="1"/>
</dbReference>
<dbReference type="GO" id="GO:0016616">
    <property type="term" value="F:oxidoreductase activity, acting on the CH-OH group of donors, NAD or NADP as acceptor"/>
    <property type="evidence" value="ECO:0007669"/>
    <property type="project" value="UniProtKB-ARBA"/>
</dbReference>
<accession>A0A1X1EU40</accession>
<evidence type="ECO:0000256" key="2">
    <source>
        <dbReference type="SAM" id="SignalP"/>
    </source>
</evidence>
<organism evidence="5 6">
    <name type="scientific">Pantoea cypripedii</name>
    <name type="common">Pectobacterium cypripedii</name>
    <name type="synonym">Erwinia cypripedii</name>
    <dbReference type="NCBI Taxonomy" id="55209"/>
    <lineage>
        <taxon>Bacteria</taxon>
        <taxon>Pseudomonadati</taxon>
        <taxon>Pseudomonadota</taxon>
        <taxon>Gammaproteobacteria</taxon>
        <taxon>Enterobacterales</taxon>
        <taxon>Erwiniaceae</taxon>
        <taxon>Pantoea</taxon>
    </lineage>
</organism>
<dbReference type="Gene3D" id="3.40.50.720">
    <property type="entry name" value="NAD(P)-binding Rossmann-like Domain"/>
    <property type="match status" value="1"/>
</dbReference>
<feature type="domain" description="6-phosphogluconate dehydrogenase NADP-binding" evidence="3">
    <location>
        <begin position="6"/>
        <end position="122"/>
    </location>
</feature>
<dbReference type="InterPro" id="IPR036291">
    <property type="entry name" value="NAD(P)-bd_dom_sf"/>
</dbReference>
<dbReference type="InterPro" id="IPR013328">
    <property type="entry name" value="6PGD_dom2"/>
</dbReference>
<gene>
    <name evidence="5" type="ORF">HA50_09220</name>
</gene>
<evidence type="ECO:0000313" key="5">
    <source>
        <dbReference type="EMBL" id="ORM93518.1"/>
    </source>
</evidence>
<dbReference type="Pfam" id="PF09130">
    <property type="entry name" value="DUF1932"/>
    <property type="match status" value="1"/>
</dbReference>
<sequence>MKTLAFAAPGAMGAAVAAVLTRHGARVISPLSQRSADSQQRAHAAQITDASEAALCEADMIFSILPPESALSWAQQMAPHLAAATRKPLYVDCNAISPETLHQVAAVIEATGTPFVDGAIIGLPPGENNPTGPRFWFSGPHASQLATLSDLGLRVRIMSAENGAASALKMSYAGINKGITLLTSAMLINASRVGAADALREEMAESQAAMLKRMEKAAPDMLPKAWRWAAEMDEIATLNQGELATDRLYQALGDICRQLAADRKGDQQLSALLATFFHPDTDSERAG</sequence>
<dbReference type="InterPro" id="IPR006115">
    <property type="entry name" value="6PGDH_NADP-bd"/>
</dbReference>
<feature type="chain" id="PRO_5012439579" evidence="2">
    <location>
        <begin position="18"/>
        <end position="287"/>
    </location>
</feature>
<dbReference type="STRING" id="55209.HA50_09220"/>
<name>A0A1X1EU40_PANCY</name>
<dbReference type="Proteomes" id="UP000193749">
    <property type="component" value="Unassembled WGS sequence"/>
</dbReference>
<proteinExistence type="predicted"/>
<dbReference type="RefSeq" id="WP_084874551.1">
    <property type="nucleotide sequence ID" value="NZ_JAGGMY010000001.1"/>
</dbReference>
<evidence type="ECO:0000259" key="4">
    <source>
        <dbReference type="Pfam" id="PF09130"/>
    </source>
</evidence>
<evidence type="ECO:0000256" key="1">
    <source>
        <dbReference type="ARBA" id="ARBA00023002"/>
    </source>
</evidence>
<feature type="domain" description="Phosphogluconate dehydrogenase NAD-binding putative C-terminal" evidence="4">
    <location>
        <begin position="190"/>
        <end position="257"/>
    </location>
</feature>
<dbReference type="AlphaFoldDB" id="A0A1X1EU40"/>
<evidence type="ECO:0000259" key="3">
    <source>
        <dbReference type="Pfam" id="PF03446"/>
    </source>
</evidence>
<dbReference type="SUPFAM" id="SSF51735">
    <property type="entry name" value="NAD(P)-binding Rossmann-fold domains"/>
    <property type="match status" value="1"/>
</dbReference>
<dbReference type="Pfam" id="PF03446">
    <property type="entry name" value="NAD_binding_2"/>
    <property type="match status" value="1"/>
</dbReference>
<comment type="caution">
    <text evidence="5">The sequence shown here is derived from an EMBL/GenBank/DDBJ whole genome shotgun (WGS) entry which is preliminary data.</text>
</comment>
<reference evidence="5 6" key="1">
    <citation type="journal article" date="2017" name="Antonie Van Leeuwenhoek">
        <title>Phylogenomic resolution of the bacterial genus Pantoea and its relationship with Erwinia and Tatumella.</title>
        <authorList>
            <person name="Palmer M."/>
            <person name="Steenkamp E.T."/>
            <person name="Coetzee M.P."/>
            <person name="Chan W.Y."/>
            <person name="van Zyl E."/>
            <person name="De Maayer P."/>
            <person name="Coutinho T.A."/>
            <person name="Blom J."/>
            <person name="Smits T.H."/>
            <person name="Duffy B."/>
            <person name="Venter S.N."/>
        </authorList>
    </citation>
    <scope>NUCLEOTIDE SEQUENCE [LARGE SCALE GENOMIC DNA]</scope>
    <source>
        <strain evidence="5 6">LMG 2657</strain>
    </source>
</reference>
<dbReference type="EMBL" id="MLJI01000001">
    <property type="protein sequence ID" value="ORM93518.1"/>
    <property type="molecule type" value="Genomic_DNA"/>
</dbReference>
<dbReference type="GO" id="GO:0050661">
    <property type="term" value="F:NADP binding"/>
    <property type="evidence" value="ECO:0007669"/>
    <property type="project" value="InterPro"/>
</dbReference>
<feature type="signal peptide" evidence="2">
    <location>
        <begin position="1"/>
        <end position="17"/>
    </location>
</feature>
<keyword evidence="2" id="KW-0732">Signal</keyword>
<dbReference type="InterPro" id="IPR008927">
    <property type="entry name" value="6-PGluconate_DH-like_C_sf"/>
</dbReference>